<accession>A0A4Z1E7W8</accession>
<name>A0A4Z1E7W8_9MICO</name>
<evidence type="ECO:0000313" key="2">
    <source>
        <dbReference type="Proteomes" id="UP000297318"/>
    </source>
</evidence>
<proteinExistence type="predicted"/>
<gene>
    <name evidence="1" type="ORF">SERN_1691</name>
</gene>
<keyword evidence="2" id="KW-1185">Reference proteome</keyword>
<protein>
    <submittedName>
        <fullName evidence="1">Uncharacterized protein</fullName>
    </submittedName>
</protein>
<organism evidence="1 2">
    <name type="scientific">Serinibacter arcticus</name>
    <dbReference type="NCBI Taxonomy" id="1655435"/>
    <lineage>
        <taxon>Bacteria</taxon>
        <taxon>Bacillati</taxon>
        <taxon>Actinomycetota</taxon>
        <taxon>Actinomycetes</taxon>
        <taxon>Micrococcales</taxon>
        <taxon>Beutenbergiaceae</taxon>
        <taxon>Serinibacter</taxon>
    </lineage>
</organism>
<dbReference type="Proteomes" id="UP000297318">
    <property type="component" value="Unassembled WGS sequence"/>
</dbReference>
<evidence type="ECO:0000313" key="1">
    <source>
        <dbReference type="EMBL" id="TGO05687.1"/>
    </source>
</evidence>
<reference evidence="1 2" key="1">
    <citation type="submission" date="2018-11" db="EMBL/GenBank/DDBJ databases">
        <title>Complete genome sequencing of the Actinobacteria Serinibacter sp. K3-2.</title>
        <authorList>
            <person name="Rakitin A.L."/>
            <person name="Beletsky A.V."/>
            <person name="Mardanov A.V."/>
            <person name="Ravin N.V."/>
            <person name="Gromova A.S."/>
            <person name="Filippova S.N."/>
            <person name="Gal'Chenko V.F."/>
        </authorList>
    </citation>
    <scope>NUCLEOTIDE SEQUENCE [LARGE SCALE GENOMIC DNA]</scope>
    <source>
        <strain evidence="1 2">K3-2</strain>
    </source>
</reference>
<comment type="caution">
    <text evidence="1">The sequence shown here is derived from an EMBL/GenBank/DDBJ whole genome shotgun (WGS) entry which is preliminary data.</text>
</comment>
<dbReference type="AlphaFoldDB" id="A0A4Z1E7W8"/>
<sequence length="61" mass="6598">MVEHACLVLRKDDDAAGSVGESLEHGAPSFRLRRSRSTTVGRRSLNLTGTPDKTCRCSPQA</sequence>
<dbReference type="EMBL" id="RHPJ01000002">
    <property type="protein sequence ID" value="TGO05687.1"/>
    <property type="molecule type" value="Genomic_DNA"/>
</dbReference>